<proteinExistence type="predicted"/>
<name>A0A4Y2UQF6_ARAVE</name>
<sequence>MMRVPHSLSTPLTQGKSTSGDVLIHDNARPHGAVVTQQLLEQFKCDISDHPAHSPDLATSDFHLFPEFRNWLGGQSFQKNEEIQSIVKGYPTSLVQHSSKRGSQTCFTDMINTRIFTAIMSKSNYV</sequence>
<dbReference type="EMBL" id="BGPR01039352">
    <property type="protein sequence ID" value="GBO15289.1"/>
    <property type="molecule type" value="Genomic_DNA"/>
</dbReference>
<dbReference type="PANTHER" id="PTHR46060:SF1">
    <property type="entry name" value="MARINER MOS1 TRANSPOSASE-LIKE PROTEIN"/>
    <property type="match status" value="1"/>
</dbReference>
<evidence type="ECO:0008006" key="3">
    <source>
        <dbReference type="Google" id="ProtNLM"/>
    </source>
</evidence>
<accession>A0A4Y2UQF6</accession>
<gene>
    <name evidence="1" type="ORF">AVEN_93640_1</name>
</gene>
<dbReference type="Proteomes" id="UP000499080">
    <property type="component" value="Unassembled WGS sequence"/>
</dbReference>
<protein>
    <recommendedName>
        <fullName evidence="3">Histone-lysine N-methyltransferase SETMAR</fullName>
    </recommendedName>
</protein>
<evidence type="ECO:0000313" key="1">
    <source>
        <dbReference type="EMBL" id="GBO15289.1"/>
    </source>
</evidence>
<keyword evidence="2" id="KW-1185">Reference proteome</keyword>
<dbReference type="InterPro" id="IPR052709">
    <property type="entry name" value="Transposase-MT_Hybrid"/>
</dbReference>
<comment type="caution">
    <text evidence="1">The sequence shown here is derived from an EMBL/GenBank/DDBJ whole genome shotgun (WGS) entry which is preliminary data.</text>
</comment>
<reference evidence="1 2" key="1">
    <citation type="journal article" date="2019" name="Sci. Rep.">
        <title>Orb-weaving spider Araneus ventricosus genome elucidates the spidroin gene catalogue.</title>
        <authorList>
            <person name="Kono N."/>
            <person name="Nakamura H."/>
            <person name="Ohtoshi R."/>
            <person name="Moran D.A.P."/>
            <person name="Shinohara A."/>
            <person name="Yoshida Y."/>
            <person name="Fujiwara M."/>
            <person name="Mori M."/>
            <person name="Tomita M."/>
            <person name="Arakawa K."/>
        </authorList>
    </citation>
    <scope>NUCLEOTIDE SEQUENCE [LARGE SCALE GENOMIC DNA]</scope>
</reference>
<dbReference type="PANTHER" id="PTHR46060">
    <property type="entry name" value="MARINER MOS1 TRANSPOSASE-LIKE PROTEIN"/>
    <property type="match status" value="1"/>
</dbReference>
<dbReference type="Gene3D" id="3.30.420.10">
    <property type="entry name" value="Ribonuclease H-like superfamily/Ribonuclease H"/>
    <property type="match status" value="1"/>
</dbReference>
<evidence type="ECO:0000313" key="2">
    <source>
        <dbReference type="Proteomes" id="UP000499080"/>
    </source>
</evidence>
<dbReference type="InterPro" id="IPR036397">
    <property type="entry name" value="RNaseH_sf"/>
</dbReference>
<dbReference type="AlphaFoldDB" id="A0A4Y2UQF6"/>
<dbReference type="GO" id="GO:0003676">
    <property type="term" value="F:nucleic acid binding"/>
    <property type="evidence" value="ECO:0007669"/>
    <property type="project" value="InterPro"/>
</dbReference>
<organism evidence="1 2">
    <name type="scientific">Araneus ventricosus</name>
    <name type="common">Orbweaver spider</name>
    <name type="synonym">Epeira ventricosa</name>
    <dbReference type="NCBI Taxonomy" id="182803"/>
    <lineage>
        <taxon>Eukaryota</taxon>
        <taxon>Metazoa</taxon>
        <taxon>Ecdysozoa</taxon>
        <taxon>Arthropoda</taxon>
        <taxon>Chelicerata</taxon>
        <taxon>Arachnida</taxon>
        <taxon>Araneae</taxon>
        <taxon>Araneomorphae</taxon>
        <taxon>Entelegynae</taxon>
        <taxon>Araneoidea</taxon>
        <taxon>Araneidae</taxon>
        <taxon>Araneus</taxon>
    </lineage>
</organism>